<dbReference type="Gene3D" id="3.10.180.10">
    <property type="entry name" value="2,3-Dihydroxybiphenyl 1,2-Dioxygenase, domain 1"/>
    <property type="match status" value="2"/>
</dbReference>
<accession>A0A3P1T6Y3</accession>
<evidence type="ECO:0000259" key="1">
    <source>
        <dbReference type="Pfam" id="PF06983"/>
    </source>
</evidence>
<dbReference type="EMBL" id="RQZG01000007">
    <property type="protein sequence ID" value="RRD05139.1"/>
    <property type="molecule type" value="Genomic_DNA"/>
</dbReference>
<dbReference type="InterPro" id="IPR029068">
    <property type="entry name" value="Glyas_Bleomycin-R_OHBP_Dase"/>
</dbReference>
<dbReference type="OrthoDB" id="9806473at2"/>
<dbReference type="InterPro" id="IPR028973">
    <property type="entry name" value="PhnB-like"/>
</dbReference>
<evidence type="ECO:0000313" key="2">
    <source>
        <dbReference type="EMBL" id="RRD05139.1"/>
    </source>
</evidence>
<dbReference type="RefSeq" id="WP_124844430.1">
    <property type="nucleotide sequence ID" value="NZ_RQZG01000007.1"/>
</dbReference>
<dbReference type="Proteomes" id="UP000280819">
    <property type="component" value="Unassembled WGS sequence"/>
</dbReference>
<dbReference type="CDD" id="cd06588">
    <property type="entry name" value="PhnB_like"/>
    <property type="match status" value="1"/>
</dbReference>
<dbReference type="PANTHER" id="PTHR33990">
    <property type="entry name" value="PROTEIN YJDN-RELATED"/>
    <property type="match status" value="1"/>
</dbReference>
<comment type="caution">
    <text evidence="2">The sequence shown here is derived from an EMBL/GenBank/DDBJ whole genome shotgun (WGS) entry which is preliminary data.</text>
</comment>
<dbReference type="Pfam" id="PF06983">
    <property type="entry name" value="3-dmu-9_3-mt"/>
    <property type="match status" value="1"/>
</dbReference>
<protein>
    <submittedName>
        <fullName evidence="2">VOC family protein</fullName>
    </submittedName>
</protein>
<dbReference type="AlphaFoldDB" id="A0A3P1T6Y3"/>
<proteinExistence type="predicted"/>
<sequence>MTQSIMPAVRCDRNAAEVARYYVEAFRDATVVEELPGVVEIHGYRILLIDGGDEHSVNPSISGLLNFDPAAFGGEQEAVRYLDELYERLSGGGVLMPLQEYPFSRRYAWVRDDLGFTWQLMLTDPDGDPRPFLTPSFMFGGIADGWAEPATNEWLRLFDGSERGNLVRYEAGAPVAEGSVMFTDFRLKDQWFAAMDAGDFHDFTFTPGVSMMVLCRDQAEIDRYWEVLSTVPEAEACGWCVDRWGVSWQVVPHDIAVLMADEVTRDTILRMRRIDLAELQDERPEGMR</sequence>
<reference evidence="2 3" key="1">
    <citation type="submission" date="2018-11" db="EMBL/GenBank/DDBJ databases">
        <title>Genomes From Bacteria Associated with the Canine Oral Cavity: a Test Case for Automated Genome-Based Taxonomic Assignment.</title>
        <authorList>
            <person name="Coil D.A."/>
            <person name="Jospin G."/>
            <person name="Darling A.E."/>
            <person name="Wallis C."/>
            <person name="Davis I.J."/>
            <person name="Harris S."/>
            <person name="Eisen J.A."/>
            <person name="Holcombe L.J."/>
            <person name="O'Flynn C."/>
        </authorList>
    </citation>
    <scope>NUCLEOTIDE SEQUENCE [LARGE SCALE GENOMIC DNA]</scope>
    <source>
        <strain evidence="2 3">OH887_COT-365</strain>
    </source>
</reference>
<organism evidence="2 3">
    <name type="scientific">Arachnia propionica</name>
    <dbReference type="NCBI Taxonomy" id="1750"/>
    <lineage>
        <taxon>Bacteria</taxon>
        <taxon>Bacillati</taxon>
        <taxon>Actinomycetota</taxon>
        <taxon>Actinomycetes</taxon>
        <taxon>Propionibacteriales</taxon>
        <taxon>Propionibacteriaceae</taxon>
        <taxon>Arachnia</taxon>
    </lineage>
</organism>
<dbReference type="SUPFAM" id="SSF54593">
    <property type="entry name" value="Glyoxalase/Bleomycin resistance protein/Dihydroxybiphenyl dioxygenase"/>
    <property type="match status" value="2"/>
</dbReference>
<feature type="domain" description="PhnB-like" evidence="1">
    <location>
        <begin position="134"/>
        <end position="251"/>
    </location>
</feature>
<evidence type="ECO:0000313" key="3">
    <source>
        <dbReference type="Proteomes" id="UP000280819"/>
    </source>
</evidence>
<name>A0A3P1T6Y3_9ACTN</name>
<gene>
    <name evidence="2" type="ORF">EII34_07275</name>
</gene>